<evidence type="ECO:0000256" key="9">
    <source>
        <dbReference type="ARBA" id="ARBA00023065"/>
    </source>
</evidence>
<dbReference type="PROSITE" id="PS50042">
    <property type="entry name" value="CNMP_BINDING_3"/>
    <property type="match status" value="1"/>
</dbReference>
<feature type="region of interest" description="Disordered" evidence="16">
    <location>
        <begin position="1"/>
        <end position="83"/>
    </location>
</feature>
<keyword evidence="9" id="KW-0406">Ion transport</keyword>
<feature type="domain" description="Cyclic nucleotide-binding" evidence="18">
    <location>
        <begin position="473"/>
        <end position="579"/>
    </location>
</feature>
<feature type="region of interest" description="Disordered" evidence="16">
    <location>
        <begin position="106"/>
        <end position="154"/>
    </location>
</feature>
<evidence type="ECO:0000256" key="5">
    <source>
        <dbReference type="ARBA" id="ARBA00022692"/>
    </source>
</evidence>
<evidence type="ECO:0000256" key="10">
    <source>
        <dbReference type="ARBA" id="ARBA00023136"/>
    </source>
</evidence>
<keyword evidence="7 17" id="KW-1133">Transmembrane helix</keyword>
<reference evidence="19" key="1">
    <citation type="submission" date="2025-08" db="UniProtKB">
        <authorList>
            <consortium name="Ensembl"/>
        </authorList>
    </citation>
    <scope>IDENTIFICATION</scope>
</reference>
<dbReference type="InterPro" id="IPR000595">
    <property type="entry name" value="cNMP-bd_dom"/>
</dbReference>
<keyword evidence="12" id="KW-0407">Ion channel</keyword>
<dbReference type="Proteomes" id="UP000264820">
    <property type="component" value="Unplaced"/>
</dbReference>
<feature type="compositionally biased region" description="Basic and acidic residues" evidence="16">
    <location>
        <begin position="117"/>
        <end position="154"/>
    </location>
</feature>
<dbReference type="GO" id="GO:0007601">
    <property type="term" value="P:visual perception"/>
    <property type="evidence" value="ECO:0007669"/>
    <property type="project" value="UniProtKB-KW"/>
</dbReference>
<dbReference type="PANTHER" id="PTHR45638">
    <property type="entry name" value="CYCLIC NUCLEOTIDE-GATED CATION CHANNEL SUBUNIT A"/>
    <property type="match status" value="1"/>
</dbReference>
<evidence type="ECO:0000256" key="3">
    <source>
        <dbReference type="ARBA" id="ARBA00022535"/>
    </source>
</evidence>
<dbReference type="Gene3D" id="1.10.287.630">
    <property type="entry name" value="Helix hairpin bin"/>
    <property type="match status" value="1"/>
</dbReference>
<keyword evidence="13" id="KW-0844">Vision</keyword>
<organism evidence="19 20">
    <name type="scientific">Hippocampus comes</name>
    <name type="common">Tiger tail seahorse</name>
    <dbReference type="NCBI Taxonomy" id="109280"/>
    <lineage>
        <taxon>Eukaryota</taxon>
        <taxon>Metazoa</taxon>
        <taxon>Chordata</taxon>
        <taxon>Craniata</taxon>
        <taxon>Vertebrata</taxon>
        <taxon>Euteleostomi</taxon>
        <taxon>Actinopterygii</taxon>
        <taxon>Neopterygii</taxon>
        <taxon>Teleostei</taxon>
        <taxon>Neoteleostei</taxon>
        <taxon>Acanthomorphata</taxon>
        <taxon>Syngnathiaria</taxon>
        <taxon>Syngnathiformes</taxon>
        <taxon>Syngnathoidei</taxon>
        <taxon>Syngnathidae</taxon>
        <taxon>Hippocampus</taxon>
    </lineage>
</organism>
<evidence type="ECO:0000256" key="16">
    <source>
        <dbReference type="SAM" id="MobiDB-lite"/>
    </source>
</evidence>
<feature type="transmembrane region" description="Helical" evidence="17">
    <location>
        <begin position="333"/>
        <end position="349"/>
    </location>
</feature>
<dbReference type="PROSITE" id="PS00889">
    <property type="entry name" value="CNMP_BINDING_2"/>
    <property type="match status" value="1"/>
</dbReference>
<dbReference type="InterPro" id="IPR018488">
    <property type="entry name" value="cNMP-bd_CS"/>
</dbReference>
<feature type="transmembrane region" description="Helical" evidence="17">
    <location>
        <begin position="297"/>
        <end position="321"/>
    </location>
</feature>
<dbReference type="Pfam" id="PF00027">
    <property type="entry name" value="cNMP_binding"/>
    <property type="match status" value="1"/>
</dbReference>
<dbReference type="Gene3D" id="1.10.287.70">
    <property type="match status" value="1"/>
</dbReference>
<keyword evidence="2" id="KW-0813">Transport</keyword>
<dbReference type="AlphaFoldDB" id="A0A3Q2Y7J6"/>
<dbReference type="GO" id="GO:0030553">
    <property type="term" value="F:cGMP binding"/>
    <property type="evidence" value="ECO:0007669"/>
    <property type="project" value="UniProtKB-KW"/>
</dbReference>
<evidence type="ECO:0000256" key="15">
    <source>
        <dbReference type="ARBA" id="ARBA00036239"/>
    </source>
</evidence>
<dbReference type="Gene3D" id="2.60.120.10">
    <property type="entry name" value="Jelly Rolls"/>
    <property type="match status" value="1"/>
</dbReference>
<evidence type="ECO:0000256" key="7">
    <source>
        <dbReference type="ARBA" id="ARBA00022989"/>
    </source>
</evidence>
<evidence type="ECO:0000256" key="13">
    <source>
        <dbReference type="ARBA" id="ARBA00023305"/>
    </source>
</evidence>
<dbReference type="CDD" id="cd00038">
    <property type="entry name" value="CAP_ED"/>
    <property type="match status" value="1"/>
</dbReference>
<dbReference type="FunFam" id="1.10.287.630:FF:000001">
    <property type="entry name" value="Cyclic nucleotide-gated channel alpha 3"/>
    <property type="match status" value="1"/>
</dbReference>
<evidence type="ECO:0000256" key="14">
    <source>
        <dbReference type="ARBA" id="ARBA00034430"/>
    </source>
</evidence>
<dbReference type="FunFam" id="2.60.120.10:FF:000020">
    <property type="entry name" value="Cyclic nucleotide-gated channel beta 3"/>
    <property type="match status" value="1"/>
</dbReference>
<comment type="subcellular location">
    <subcellularLocation>
        <location evidence="1">Membrane</location>
        <topology evidence="1">Multi-pass membrane protein</topology>
    </subcellularLocation>
</comment>
<keyword evidence="8" id="KW-0142">cGMP-binding</keyword>
<evidence type="ECO:0000256" key="17">
    <source>
        <dbReference type="SAM" id="Phobius"/>
    </source>
</evidence>
<keyword evidence="3" id="KW-0140">cGMP</keyword>
<keyword evidence="11" id="KW-1071">Ligand-gated ion channel</keyword>
<evidence type="ECO:0000259" key="18">
    <source>
        <dbReference type="PROSITE" id="PS50042"/>
    </source>
</evidence>
<keyword evidence="5 17" id="KW-0812">Transmembrane</keyword>
<dbReference type="SUPFAM" id="SSF51206">
    <property type="entry name" value="cAMP-binding domain-like"/>
    <property type="match status" value="1"/>
</dbReference>
<dbReference type="GO" id="GO:0017071">
    <property type="term" value="C:intracellular cyclic nucleotide activated cation channel complex"/>
    <property type="evidence" value="ECO:0007669"/>
    <property type="project" value="TreeGrafter"/>
</dbReference>
<keyword evidence="6" id="KW-0547">Nucleotide-binding</keyword>
<feature type="transmembrane region" description="Helical" evidence="17">
    <location>
        <begin position="650"/>
        <end position="671"/>
    </location>
</feature>
<keyword evidence="4" id="KW-0716">Sensory transduction</keyword>
<comment type="catalytic activity">
    <reaction evidence="14">
        <text>K(+)(in) = K(+)(out)</text>
        <dbReference type="Rhea" id="RHEA:29463"/>
        <dbReference type="ChEBI" id="CHEBI:29103"/>
    </reaction>
</comment>
<dbReference type="FunFam" id="1.10.287.70:FF:000072">
    <property type="entry name" value="Cyclic nucleotide gated channel beta 3"/>
    <property type="match status" value="1"/>
</dbReference>
<dbReference type="GO" id="GO:0005886">
    <property type="term" value="C:plasma membrane"/>
    <property type="evidence" value="ECO:0007669"/>
    <property type="project" value="TreeGrafter"/>
</dbReference>
<evidence type="ECO:0000256" key="11">
    <source>
        <dbReference type="ARBA" id="ARBA00023286"/>
    </source>
</evidence>
<dbReference type="InterPro" id="IPR018490">
    <property type="entry name" value="cNMP-bd_dom_sf"/>
</dbReference>
<dbReference type="PROSITE" id="PS00888">
    <property type="entry name" value="CNMP_BINDING_1"/>
    <property type="match status" value="1"/>
</dbReference>
<evidence type="ECO:0000256" key="6">
    <source>
        <dbReference type="ARBA" id="ARBA00022741"/>
    </source>
</evidence>
<dbReference type="GO" id="GO:0005222">
    <property type="term" value="F:intracellularly cAMP-activated cation channel activity"/>
    <property type="evidence" value="ECO:0007669"/>
    <property type="project" value="TreeGrafter"/>
</dbReference>
<dbReference type="InterPro" id="IPR014710">
    <property type="entry name" value="RmlC-like_jellyroll"/>
</dbReference>
<name>A0A3Q2Y7J6_HIPCM</name>
<proteinExistence type="predicted"/>
<protein>
    <submittedName>
        <fullName evidence="19">Cyclic nucleotide-gated cation channel beta-3-like</fullName>
    </submittedName>
</protein>
<dbReference type="GO" id="GO:0001750">
    <property type="term" value="C:photoreceptor outer segment"/>
    <property type="evidence" value="ECO:0007669"/>
    <property type="project" value="TreeGrafter"/>
</dbReference>
<comment type="catalytic activity">
    <reaction evidence="15">
        <text>Na(+)(in) = Na(+)(out)</text>
        <dbReference type="Rhea" id="RHEA:34963"/>
        <dbReference type="ChEBI" id="CHEBI:29101"/>
    </reaction>
</comment>
<dbReference type="GO" id="GO:0005223">
    <property type="term" value="F:intracellularly cGMP-activated cation channel activity"/>
    <property type="evidence" value="ECO:0007669"/>
    <property type="project" value="TreeGrafter"/>
</dbReference>
<dbReference type="STRING" id="109280.ENSHCOP00000013581"/>
<evidence type="ECO:0000256" key="12">
    <source>
        <dbReference type="ARBA" id="ARBA00023303"/>
    </source>
</evidence>
<feature type="compositionally biased region" description="Basic residues" evidence="16">
    <location>
        <begin position="37"/>
        <end position="46"/>
    </location>
</feature>
<keyword evidence="10 17" id="KW-0472">Membrane</keyword>
<dbReference type="GeneTree" id="ENSGT00940000154824"/>
<accession>A0A3Q2Y7J6</accession>
<dbReference type="GO" id="GO:0044877">
    <property type="term" value="F:protein-containing complex binding"/>
    <property type="evidence" value="ECO:0007669"/>
    <property type="project" value="TreeGrafter"/>
</dbReference>
<feature type="compositionally biased region" description="Basic and acidic residues" evidence="16">
    <location>
        <begin position="47"/>
        <end position="71"/>
    </location>
</feature>
<keyword evidence="20" id="KW-1185">Reference proteome</keyword>
<dbReference type="PANTHER" id="PTHR45638:SF23">
    <property type="entry name" value="CYCLIC NUCLEOTIDE-GATED CATION CHANNEL BETA-3-LIKE ISOFORM X2"/>
    <property type="match status" value="1"/>
</dbReference>
<dbReference type="Ensembl" id="ENSHCOT00000020954.1">
    <property type="protein sequence ID" value="ENSHCOP00000013581.1"/>
    <property type="gene ID" value="ENSHCOG00000016809.1"/>
</dbReference>
<dbReference type="SUPFAM" id="SSF81324">
    <property type="entry name" value="Voltage-gated potassium channels"/>
    <property type="match status" value="1"/>
</dbReference>
<feature type="transmembrane region" description="Helical" evidence="17">
    <location>
        <begin position="369"/>
        <end position="387"/>
    </location>
</feature>
<evidence type="ECO:0000313" key="19">
    <source>
        <dbReference type="Ensembl" id="ENSHCOP00000013581.1"/>
    </source>
</evidence>
<dbReference type="InterPro" id="IPR050866">
    <property type="entry name" value="CNG_cation_channel"/>
</dbReference>
<evidence type="ECO:0000256" key="1">
    <source>
        <dbReference type="ARBA" id="ARBA00004141"/>
    </source>
</evidence>
<evidence type="ECO:0000256" key="2">
    <source>
        <dbReference type="ARBA" id="ARBA00022448"/>
    </source>
</evidence>
<evidence type="ECO:0000256" key="8">
    <source>
        <dbReference type="ARBA" id="ARBA00022992"/>
    </source>
</evidence>
<dbReference type="SMART" id="SM00100">
    <property type="entry name" value="cNMP"/>
    <property type="match status" value="1"/>
</dbReference>
<evidence type="ECO:0000256" key="4">
    <source>
        <dbReference type="ARBA" id="ARBA00022606"/>
    </source>
</evidence>
<evidence type="ECO:0000313" key="20">
    <source>
        <dbReference type="Proteomes" id="UP000264820"/>
    </source>
</evidence>
<sequence length="673" mass="76993">MFGKFKGILGGPQPPVTSGASDPPAPAPAPPAAAEKKVKKTFKKNWQRIDDKSPEKEKENMNKPQGKKKEAPPPPVVINPYSDEQLRSIVKRMRERLSIYKEKVTDQYASSPEITPPEERIKKEEAEKKKKEEQEKKKKENEQKKKEEEEKKKLEHSARLLSDRRYIAWLSVVTLAFNYNTWFATARLCFPYHSDWAIPYWFAMDLLADFIYLTDSIIFQSRKQFVKAGDIIKDRKMAKMNYRETERFMADIVSVLPLDLLYFQFGFKSIFRANRLLKVDTFFEFSDRLESIMAKAYIWRVIRTIGYLLFMLHINACLYYVASDYQGIGQTKWVYSGLGSAYLACFFYAEKSFLINIGGLNEPHTVFEITFQMTNFFTGVFVFSSLIGQMRDVIGAATAGQTYFRSSMDSTVAYMVTNRIPSLVQNRVRTWYTYTWDAQGMLDESELLDKMPLVMRTAIAVDINLTTFQKIDLFKGCDQQMLVDMLLRLKSIIYLPGDFVVKKGDIGKEMYIIKSGAVQVVGGPDNSIVFVTLKAGCVFGEISLLQSSKDGGNRRTANVKAYGFANLFVLEKKDLFDILVHYPESQKVLARKGRKLMKAKGPAAAKAEEEKKKGLALFGAKPPTPKLLRAIGGGFNKKIMEKLKVRSFNILFKFYLVIVTVSLLIQIFVFFCF</sequence>
<dbReference type="OMA" id="FRVCMDH"/>
<reference evidence="19" key="2">
    <citation type="submission" date="2025-09" db="UniProtKB">
        <authorList>
            <consortium name="Ensembl"/>
        </authorList>
    </citation>
    <scope>IDENTIFICATION</scope>
</reference>